<dbReference type="AlphaFoldDB" id="A0A4Y2S4D2"/>
<reference evidence="2 3" key="1">
    <citation type="journal article" date="2019" name="Sci. Rep.">
        <title>Orb-weaving spider Araneus ventricosus genome elucidates the spidroin gene catalogue.</title>
        <authorList>
            <person name="Kono N."/>
            <person name="Nakamura H."/>
            <person name="Ohtoshi R."/>
            <person name="Moran D.A.P."/>
            <person name="Shinohara A."/>
            <person name="Yoshida Y."/>
            <person name="Fujiwara M."/>
            <person name="Mori M."/>
            <person name="Tomita M."/>
            <person name="Arakawa K."/>
        </authorList>
    </citation>
    <scope>NUCLEOTIDE SEQUENCE [LARGE SCALE GENOMIC DNA]</scope>
</reference>
<dbReference type="InterPro" id="IPR036397">
    <property type="entry name" value="RNaseH_sf"/>
</dbReference>
<keyword evidence="3" id="KW-1185">Reference proteome</keyword>
<feature type="domain" description="RNase H type-1" evidence="1">
    <location>
        <begin position="1"/>
        <end position="108"/>
    </location>
</feature>
<evidence type="ECO:0000313" key="3">
    <source>
        <dbReference type="Proteomes" id="UP000499080"/>
    </source>
</evidence>
<proteinExistence type="predicted"/>
<dbReference type="InterPro" id="IPR012337">
    <property type="entry name" value="RNaseH-like_sf"/>
</dbReference>
<dbReference type="Proteomes" id="UP000499080">
    <property type="component" value="Unassembled WGS sequence"/>
</dbReference>
<gene>
    <name evidence="2" type="ORF">AVEN_39399_1</name>
</gene>
<dbReference type="OrthoDB" id="6437652at2759"/>
<dbReference type="GO" id="GO:0004523">
    <property type="term" value="F:RNA-DNA hybrid ribonuclease activity"/>
    <property type="evidence" value="ECO:0007669"/>
    <property type="project" value="InterPro"/>
</dbReference>
<dbReference type="GO" id="GO:0003676">
    <property type="term" value="F:nucleic acid binding"/>
    <property type="evidence" value="ECO:0007669"/>
    <property type="project" value="InterPro"/>
</dbReference>
<accession>A0A4Y2S4D2</accession>
<dbReference type="EMBL" id="BGPR01019830">
    <property type="protein sequence ID" value="GBN83048.1"/>
    <property type="molecule type" value="Genomic_DNA"/>
</dbReference>
<name>A0A4Y2S4D2_ARAVE</name>
<dbReference type="Gene3D" id="3.30.420.10">
    <property type="entry name" value="Ribonuclease H-like superfamily/Ribonuclease H"/>
    <property type="match status" value="1"/>
</dbReference>
<protein>
    <recommendedName>
        <fullName evidence="1">RNase H type-1 domain-containing protein</fullName>
    </recommendedName>
</protein>
<dbReference type="SUPFAM" id="SSF53098">
    <property type="entry name" value="Ribonuclease H-like"/>
    <property type="match status" value="1"/>
</dbReference>
<comment type="caution">
    <text evidence="2">The sequence shown here is derived from an EMBL/GenBank/DDBJ whole genome shotgun (WGS) entry which is preliminary data.</text>
</comment>
<dbReference type="Pfam" id="PF00075">
    <property type="entry name" value="RNase_H"/>
    <property type="match status" value="1"/>
</dbReference>
<organism evidence="2 3">
    <name type="scientific">Araneus ventricosus</name>
    <name type="common">Orbweaver spider</name>
    <name type="synonym">Epeira ventricosa</name>
    <dbReference type="NCBI Taxonomy" id="182803"/>
    <lineage>
        <taxon>Eukaryota</taxon>
        <taxon>Metazoa</taxon>
        <taxon>Ecdysozoa</taxon>
        <taxon>Arthropoda</taxon>
        <taxon>Chelicerata</taxon>
        <taxon>Arachnida</taxon>
        <taxon>Araneae</taxon>
        <taxon>Araneomorphae</taxon>
        <taxon>Entelegynae</taxon>
        <taxon>Araneoidea</taxon>
        <taxon>Araneidae</taxon>
        <taxon>Araneus</taxon>
    </lineage>
</organism>
<sequence length="173" mass="19704">MCIINKEIQQKAICHKLEPNNTVFQAEWASLGVAAEWAVENNAKINIFTDSKSSINDRNSHRTKSNFVNSIKNKFRLAERLIGLTCVKAHSRIPGNELADQLAKLATTNGELMNLPLPYSYLKLQLKNFLLESWNDCYTQYQSASGIRVGVYVARVVDEKMLRYVTTQNSSFW</sequence>
<dbReference type="InterPro" id="IPR002156">
    <property type="entry name" value="RNaseH_domain"/>
</dbReference>
<evidence type="ECO:0000313" key="2">
    <source>
        <dbReference type="EMBL" id="GBN83048.1"/>
    </source>
</evidence>
<evidence type="ECO:0000259" key="1">
    <source>
        <dbReference type="PROSITE" id="PS50879"/>
    </source>
</evidence>
<dbReference type="CDD" id="cd09276">
    <property type="entry name" value="Rnase_HI_RT_non_LTR"/>
    <property type="match status" value="1"/>
</dbReference>
<dbReference type="PROSITE" id="PS50879">
    <property type="entry name" value="RNASE_H_1"/>
    <property type="match status" value="1"/>
</dbReference>